<dbReference type="EMBL" id="CAJNIZ010010130">
    <property type="protein sequence ID" value="CAE7294547.1"/>
    <property type="molecule type" value="Genomic_DNA"/>
</dbReference>
<comment type="caution">
    <text evidence="1">The sequence shown here is derived from an EMBL/GenBank/DDBJ whole genome shotgun (WGS) entry which is preliminary data.</text>
</comment>
<dbReference type="Proteomes" id="UP000649617">
    <property type="component" value="Unassembled WGS sequence"/>
</dbReference>
<keyword evidence="2" id="KW-1185">Reference proteome</keyword>
<reference evidence="1" key="1">
    <citation type="submission" date="2021-02" db="EMBL/GenBank/DDBJ databases">
        <authorList>
            <person name="Dougan E. K."/>
            <person name="Rhodes N."/>
            <person name="Thang M."/>
            <person name="Chan C."/>
        </authorList>
    </citation>
    <scope>NUCLEOTIDE SEQUENCE</scope>
</reference>
<dbReference type="AlphaFoldDB" id="A0A812NF62"/>
<evidence type="ECO:0000313" key="1">
    <source>
        <dbReference type="EMBL" id="CAE7294547.1"/>
    </source>
</evidence>
<proteinExistence type="predicted"/>
<organism evidence="1 2">
    <name type="scientific">Symbiodinium pilosum</name>
    <name type="common">Dinoflagellate</name>
    <dbReference type="NCBI Taxonomy" id="2952"/>
    <lineage>
        <taxon>Eukaryota</taxon>
        <taxon>Sar</taxon>
        <taxon>Alveolata</taxon>
        <taxon>Dinophyceae</taxon>
        <taxon>Suessiales</taxon>
        <taxon>Symbiodiniaceae</taxon>
        <taxon>Symbiodinium</taxon>
    </lineage>
</organism>
<sequence length="184" mass="20731">QHAALGFVVEVLHKGIQEEEHRESVQHKIAELCVPIEWWQVQSRTTFSWSDAIAKGTRSISIAKAPDWWDMIERCDLNRPPPVARTPVLPAPLPETRLTKLNHDRSCHKYPAAPAGARVGTALVKKLGLNLSSYDYVCGTSFIYALAGDSRYLKDDFYLEWCEETCCVLHIPSHKHSQDTVGHA</sequence>
<accession>A0A812NF62</accession>
<dbReference type="OrthoDB" id="5204190at2759"/>
<protein>
    <submittedName>
        <fullName evidence="1">Uncharacterized protein</fullName>
    </submittedName>
</protein>
<name>A0A812NF62_SYMPI</name>
<feature type="non-terminal residue" evidence="1">
    <location>
        <position position="184"/>
    </location>
</feature>
<feature type="non-terminal residue" evidence="1">
    <location>
        <position position="1"/>
    </location>
</feature>
<gene>
    <name evidence="1" type="ORF">SPIL2461_LOCUS6630</name>
</gene>
<evidence type="ECO:0000313" key="2">
    <source>
        <dbReference type="Proteomes" id="UP000649617"/>
    </source>
</evidence>